<keyword evidence="1" id="KW-0812">Transmembrane</keyword>
<gene>
    <name evidence="2" type="ORF">ACFSBW_03385</name>
</gene>
<organism evidence="2 3">
    <name type="scientific">Halohasta litorea</name>
    <dbReference type="NCBI Taxonomy" id="869891"/>
    <lineage>
        <taxon>Archaea</taxon>
        <taxon>Methanobacteriati</taxon>
        <taxon>Methanobacteriota</taxon>
        <taxon>Stenosarchaea group</taxon>
        <taxon>Halobacteria</taxon>
        <taxon>Halobacteriales</taxon>
        <taxon>Haloferacaceae</taxon>
        <taxon>Halohasta</taxon>
    </lineage>
</organism>
<sequence>MELIDDEGNLFGAINVIDALAILLVVAIGVAGIAVVVAPNADDIGSDNSELNTRYATINLGNHPDYVADRITAGDTMEREGHNLTVTDVYSTPVDATTEAVTIRAELEGDIAEATPNTPRFEFAGTRFRVGDTLTIETDEYGAEGSIQRLDKDGSDLNTEYITTEVKLEDIDQDVAAGISEGLTQTSHGEPLVTVQSVTTQPAEVVLESDDGNIYLREHPTNRDVRLTVELRTIETESGNRFHNSPLRIGQQLRLDLGTTTVTGNVSELSQ</sequence>
<dbReference type="Pfam" id="PF14221">
    <property type="entry name" value="DUF4330"/>
    <property type="match status" value="2"/>
</dbReference>
<dbReference type="RefSeq" id="WP_256394610.1">
    <property type="nucleotide sequence ID" value="NZ_JANHDJ010000001.1"/>
</dbReference>
<protein>
    <submittedName>
        <fullName evidence="2">DUF4330 domain-containing protein</fullName>
    </submittedName>
</protein>
<dbReference type="Proteomes" id="UP001597052">
    <property type="component" value="Unassembled WGS sequence"/>
</dbReference>
<comment type="caution">
    <text evidence="2">The sequence shown here is derived from an EMBL/GenBank/DDBJ whole genome shotgun (WGS) entry which is preliminary data.</text>
</comment>
<evidence type="ECO:0000256" key="1">
    <source>
        <dbReference type="SAM" id="Phobius"/>
    </source>
</evidence>
<feature type="transmembrane region" description="Helical" evidence="1">
    <location>
        <begin position="12"/>
        <end position="38"/>
    </location>
</feature>
<evidence type="ECO:0000313" key="2">
    <source>
        <dbReference type="EMBL" id="MFD1640919.1"/>
    </source>
</evidence>
<accession>A0ABD6D6J5</accession>
<evidence type="ECO:0000313" key="3">
    <source>
        <dbReference type="Proteomes" id="UP001597052"/>
    </source>
</evidence>
<keyword evidence="3" id="KW-1185">Reference proteome</keyword>
<keyword evidence="1" id="KW-1133">Transmembrane helix</keyword>
<name>A0ABD6D6J5_9EURY</name>
<dbReference type="EMBL" id="JBHUDM010000001">
    <property type="protein sequence ID" value="MFD1640919.1"/>
    <property type="molecule type" value="Genomic_DNA"/>
</dbReference>
<reference evidence="2 3" key="1">
    <citation type="journal article" date="2019" name="Int. J. Syst. Evol. Microbiol.">
        <title>The Global Catalogue of Microorganisms (GCM) 10K type strain sequencing project: providing services to taxonomists for standard genome sequencing and annotation.</title>
        <authorList>
            <consortium name="The Broad Institute Genomics Platform"/>
            <consortium name="The Broad Institute Genome Sequencing Center for Infectious Disease"/>
            <person name="Wu L."/>
            <person name="Ma J."/>
        </authorList>
    </citation>
    <scope>NUCLEOTIDE SEQUENCE [LARGE SCALE GENOMIC DNA]</scope>
    <source>
        <strain evidence="2 3">CGMCC 1.10593</strain>
    </source>
</reference>
<dbReference type="InterPro" id="IPR025480">
    <property type="entry name" value="DUF4330"/>
</dbReference>
<proteinExistence type="predicted"/>
<dbReference type="AlphaFoldDB" id="A0ABD6D6J5"/>
<keyword evidence="1" id="KW-0472">Membrane</keyword>